<dbReference type="EMBL" id="JAJJPB010000014">
    <property type="protein sequence ID" value="MCC9295449.1"/>
    <property type="molecule type" value="Genomic_DNA"/>
</dbReference>
<organism evidence="8 9">
    <name type="scientific">Clostridium aromativorans</name>
    <dbReference type="NCBI Taxonomy" id="2836848"/>
    <lineage>
        <taxon>Bacteria</taxon>
        <taxon>Bacillati</taxon>
        <taxon>Bacillota</taxon>
        <taxon>Clostridia</taxon>
        <taxon>Eubacteriales</taxon>
        <taxon>Clostridiaceae</taxon>
        <taxon>Clostridium</taxon>
    </lineage>
</organism>
<dbReference type="InterPro" id="IPR009051">
    <property type="entry name" value="Helical_ferredxn"/>
</dbReference>
<keyword evidence="2" id="KW-0479">Metal-binding</keyword>
<dbReference type="InterPro" id="IPR017896">
    <property type="entry name" value="4Fe4S_Fe-S-bd"/>
</dbReference>
<proteinExistence type="predicted"/>
<evidence type="ECO:0000256" key="4">
    <source>
        <dbReference type="ARBA" id="ARBA00023004"/>
    </source>
</evidence>
<keyword evidence="1" id="KW-0004">4Fe-4S</keyword>
<comment type="caution">
    <text evidence="8">The sequence shown here is derived from an EMBL/GenBank/DDBJ whole genome shotgun (WGS) entry which is preliminary data.</text>
</comment>
<evidence type="ECO:0000259" key="6">
    <source>
        <dbReference type="Pfam" id="PF02754"/>
    </source>
</evidence>
<dbReference type="PANTHER" id="PTHR43255:SF1">
    <property type="entry name" value="IRON-SULFUR-BINDING OXIDOREDUCTASE FADF-RELATED"/>
    <property type="match status" value="1"/>
</dbReference>
<sequence length="380" mass="42841">MVNKPIELDENILNELKSTGNRCVKCGACMKQCEMLRYFCKNPRSLFKSAVEEKSMNLYIPYSCSMCKTCKSVCPENLDLGDVFMNIRKYAVENNGGVSPMKGHRSVHMHQTLSFSRFFSGILGDESHKKIKRLFMPGCSLCAYNPELVFKTLEYLKKDFPETAMIIECCGKPSKIIGEEESYKQKITKLKRMADSSGALEIVTACQSCFLLLKECGLNQNIISLWNLLAKIGLPQEAKGIGKSSDIVFSIQDSCVTRYREDIQNSVRYIVDELGYKVVESLHYGKHTHCCGMGGMVSTTNPDISMQVMEDTANSGSTDYLLTYCASCRESMSMGGKKSLHLLNLIFGGKWDSKREVPGKTSLYKSWMNRYKIMRGGYRI</sequence>
<dbReference type="PROSITE" id="PS00198">
    <property type="entry name" value="4FE4S_FER_1"/>
    <property type="match status" value="2"/>
</dbReference>
<dbReference type="InterPro" id="IPR051460">
    <property type="entry name" value="HdrC_iron-sulfur_subunit"/>
</dbReference>
<evidence type="ECO:0000313" key="9">
    <source>
        <dbReference type="Proteomes" id="UP001165422"/>
    </source>
</evidence>
<gene>
    <name evidence="8" type="ORF">LN736_11330</name>
</gene>
<evidence type="ECO:0000259" key="7">
    <source>
        <dbReference type="Pfam" id="PF13183"/>
    </source>
</evidence>
<evidence type="ECO:0000313" key="8">
    <source>
        <dbReference type="EMBL" id="MCC9295449.1"/>
    </source>
</evidence>
<reference evidence="8" key="1">
    <citation type="submission" date="2021-11" db="EMBL/GenBank/DDBJ databases">
        <authorList>
            <person name="Qingchun L."/>
            <person name="Dong Z."/>
            <person name="Zongwei Q."/>
            <person name="Jia Z."/>
            <person name="Duotao L."/>
        </authorList>
    </citation>
    <scope>NUCLEOTIDE SEQUENCE</scope>
    <source>
        <strain evidence="8">WLY-B-L2</strain>
    </source>
</reference>
<dbReference type="Proteomes" id="UP001165422">
    <property type="component" value="Unassembled WGS sequence"/>
</dbReference>
<dbReference type="Pfam" id="PF13183">
    <property type="entry name" value="Fer4_8"/>
    <property type="match status" value="1"/>
</dbReference>
<protein>
    <submittedName>
        <fullName evidence="8">(Fe-S)-binding protein</fullName>
    </submittedName>
</protein>
<keyword evidence="5" id="KW-0411">Iron-sulfur</keyword>
<evidence type="ECO:0000256" key="1">
    <source>
        <dbReference type="ARBA" id="ARBA00022485"/>
    </source>
</evidence>
<evidence type="ECO:0000256" key="3">
    <source>
        <dbReference type="ARBA" id="ARBA00023002"/>
    </source>
</evidence>
<accession>A0ABS8N6K6</accession>
<dbReference type="Pfam" id="PF02754">
    <property type="entry name" value="CCG"/>
    <property type="match status" value="2"/>
</dbReference>
<name>A0ABS8N6K6_9CLOT</name>
<keyword evidence="3" id="KW-0560">Oxidoreductase</keyword>
<dbReference type="SUPFAM" id="SSF46548">
    <property type="entry name" value="alpha-helical ferredoxin"/>
    <property type="match status" value="1"/>
</dbReference>
<dbReference type="PANTHER" id="PTHR43255">
    <property type="entry name" value="IRON-SULFUR-BINDING OXIDOREDUCTASE FADF-RELATED-RELATED"/>
    <property type="match status" value="1"/>
</dbReference>
<dbReference type="InterPro" id="IPR017900">
    <property type="entry name" value="4Fe4S_Fe_S_CS"/>
</dbReference>
<feature type="domain" description="4Fe-4S ferredoxin-type" evidence="7">
    <location>
        <begin position="21"/>
        <end position="78"/>
    </location>
</feature>
<feature type="domain" description="Cysteine-rich" evidence="6">
    <location>
        <begin position="251"/>
        <end position="329"/>
    </location>
</feature>
<dbReference type="Gene3D" id="1.10.1060.10">
    <property type="entry name" value="Alpha-helical ferredoxin"/>
    <property type="match status" value="1"/>
</dbReference>
<evidence type="ECO:0000256" key="2">
    <source>
        <dbReference type="ARBA" id="ARBA00022723"/>
    </source>
</evidence>
<keyword evidence="9" id="KW-1185">Reference proteome</keyword>
<keyword evidence="4" id="KW-0408">Iron</keyword>
<dbReference type="InterPro" id="IPR004017">
    <property type="entry name" value="Cys_rich_dom"/>
</dbReference>
<evidence type="ECO:0000256" key="5">
    <source>
        <dbReference type="ARBA" id="ARBA00023014"/>
    </source>
</evidence>
<dbReference type="RefSeq" id="WP_229981558.1">
    <property type="nucleotide sequence ID" value="NZ_JAJJPB010000014.1"/>
</dbReference>
<feature type="domain" description="Cysteine-rich" evidence="6">
    <location>
        <begin position="135"/>
        <end position="213"/>
    </location>
</feature>